<dbReference type="eggNOG" id="COG2253">
    <property type="taxonomic scope" value="Bacteria"/>
</dbReference>
<dbReference type="RefSeq" id="WP_006721696.1">
    <property type="nucleotide sequence ID" value="NZ_CP085935.1"/>
</dbReference>
<evidence type="ECO:0000313" key="2">
    <source>
        <dbReference type="Proteomes" id="UP000003560"/>
    </source>
</evidence>
<name>B6GD89_9ACTN</name>
<sequence>MNLKEIKDSYIDDGMGFDAATARTCRDVVLTLIAASPMASHVTVKGGVVMQQVSGDVRRATRDVDLDFVRYPMTVEGIRAFLHALCQSGSGVALEVVGPIVDLKHQDYHGKRVNLRISDCNGMSMETKLDLGVHDSLALEQKELWFDTALCEAGVALMANSKEQMCAEKLRSLIRIGAASTRFKDVFDVYYLLCRVGVDAIAFDRAMRIMVYEAADMREDGRAAVHARLARVFGDKRFVRGLCRAHNNWLGANVAKVTSGILRYFE</sequence>
<dbReference type="Pfam" id="PF08843">
    <property type="entry name" value="AbiEii"/>
    <property type="match status" value="1"/>
</dbReference>
<evidence type="ECO:0000313" key="1">
    <source>
        <dbReference type="EMBL" id="EEA89751.1"/>
    </source>
</evidence>
<organism evidence="1 2">
    <name type="scientific">Collinsella stercoris DSM 13279</name>
    <dbReference type="NCBI Taxonomy" id="445975"/>
    <lineage>
        <taxon>Bacteria</taxon>
        <taxon>Bacillati</taxon>
        <taxon>Actinomycetota</taxon>
        <taxon>Coriobacteriia</taxon>
        <taxon>Coriobacteriales</taxon>
        <taxon>Coriobacteriaceae</taxon>
        <taxon>Collinsella</taxon>
    </lineage>
</organism>
<dbReference type="HOGENOM" id="CLU_1041162_0_0_11"/>
<proteinExistence type="predicted"/>
<gene>
    <name evidence="1" type="ORF">COLSTE_02067</name>
</gene>
<protein>
    <recommendedName>
        <fullName evidence="3">Nucleotidyl transferase AbiEii/AbiGii toxin family protein</fullName>
    </recommendedName>
</protein>
<reference evidence="1 2" key="1">
    <citation type="submission" date="2008-10" db="EMBL/GenBank/DDBJ databases">
        <title>Draft genome sequence of Collinsella stercoris (DSM 13279).</title>
        <authorList>
            <person name="Sudarsanam P."/>
            <person name="Ley R."/>
            <person name="Guruge J."/>
            <person name="Turnbaugh P.J."/>
            <person name="Mahowald M."/>
            <person name="Liep D."/>
            <person name="Gordon J."/>
        </authorList>
    </citation>
    <scope>NUCLEOTIDE SEQUENCE [LARGE SCALE GENOMIC DNA]</scope>
    <source>
        <strain evidence="1 2">DSM 13279</strain>
    </source>
</reference>
<dbReference type="OrthoDB" id="3174584at2"/>
<reference evidence="1 2" key="2">
    <citation type="submission" date="2008-10" db="EMBL/GenBank/DDBJ databases">
        <authorList>
            <person name="Fulton L."/>
            <person name="Clifton S."/>
            <person name="Fulton B."/>
            <person name="Xu J."/>
            <person name="Minx P."/>
            <person name="Pepin K.H."/>
            <person name="Johnson M."/>
            <person name="Thiruvilangam P."/>
            <person name="Bhonagiri V."/>
            <person name="Nash W.E."/>
            <person name="Mardis E.R."/>
            <person name="Wilson R.K."/>
        </authorList>
    </citation>
    <scope>NUCLEOTIDE SEQUENCE [LARGE SCALE GENOMIC DNA]</scope>
    <source>
        <strain evidence="1 2">DSM 13279</strain>
    </source>
</reference>
<evidence type="ECO:0008006" key="3">
    <source>
        <dbReference type="Google" id="ProtNLM"/>
    </source>
</evidence>
<comment type="caution">
    <text evidence="1">The sequence shown here is derived from an EMBL/GenBank/DDBJ whole genome shotgun (WGS) entry which is preliminary data.</text>
</comment>
<keyword evidence="2" id="KW-1185">Reference proteome</keyword>
<dbReference type="STRING" id="445975.COLSTE_02067"/>
<dbReference type="GeneID" id="98002418"/>
<accession>B6GD89</accession>
<dbReference type="EMBL" id="ABXJ01000124">
    <property type="protein sequence ID" value="EEA89751.1"/>
    <property type="molecule type" value="Genomic_DNA"/>
</dbReference>
<dbReference type="Proteomes" id="UP000003560">
    <property type="component" value="Unassembled WGS sequence"/>
</dbReference>
<dbReference type="InterPro" id="IPR014942">
    <property type="entry name" value="AbiEii"/>
</dbReference>
<dbReference type="AlphaFoldDB" id="B6GD89"/>